<sequence>MTVRRGRGEGSLYWDEKRQRFIAEITIGYTPAGKRITRKGSGKTKTEARNKLKEVLRDHEDGLTIAPANFTVADAVKDWLDYGLTGRAPSTVNKIRALCEGHVIPDLGARKLRELTATDVDRWLAAKAKLLSTSTLQNLHNFLNRAVTRAMARDKVKRNVVVLCGVPTGQPGRPSKSLTLDQARALLEAAVGSQLHAYIVMSLLTGARTEELRALRWSHVDLVGQADADPPVPPSIQVWRSVRVGGDTKTKKSRRTLAMPTRCVAALKQHRERQTRTGGDDLVFATLSGAELDAANVRRGFRAVARKAGLDAAEWTPRELRHSFVSLLSSGGMRIEDIADLMGHAGTRVTEAVYRHQLRPVILSGAVAMDELFGKA</sequence>
<dbReference type="InterPro" id="IPR002104">
    <property type="entry name" value="Integrase_catalytic"/>
</dbReference>
<dbReference type="SUPFAM" id="SSF56349">
    <property type="entry name" value="DNA breaking-rejoining enzymes"/>
    <property type="match status" value="1"/>
</dbReference>
<keyword evidence="7" id="KW-1185">Reference proteome</keyword>
<protein>
    <submittedName>
        <fullName evidence="6">Site-specific integrase</fullName>
    </submittedName>
</protein>
<proteinExistence type="predicted"/>
<keyword evidence="1 3" id="KW-0238">DNA-binding</keyword>
<dbReference type="InterPro" id="IPR013762">
    <property type="entry name" value="Integrase-like_cat_sf"/>
</dbReference>
<dbReference type="PANTHER" id="PTHR30349">
    <property type="entry name" value="PHAGE INTEGRASE-RELATED"/>
    <property type="match status" value="1"/>
</dbReference>
<name>A0ABY5Z0G7_9ACTN</name>
<dbReference type="Pfam" id="PF00589">
    <property type="entry name" value="Phage_integrase"/>
    <property type="match status" value="1"/>
</dbReference>
<dbReference type="PROSITE" id="PS51900">
    <property type="entry name" value="CB"/>
    <property type="match status" value="1"/>
</dbReference>
<dbReference type="PROSITE" id="PS51898">
    <property type="entry name" value="TYR_RECOMBINASE"/>
    <property type="match status" value="1"/>
</dbReference>
<evidence type="ECO:0000313" key="6">
    <source>
        <dbReference type="EMBL" id="UWZ35149.1"/>
    </source>
</evidence>
<dbReference type="InterPro" id="IPR044068">
    <property type="entry name" value="CB"/>
</dbReference>
<dbReference type="CDD" id="cd01189">
    <property type="entry name" value="INT_ICEBs1_C_like"/>
    <property type="match status" value="1"/>
</dbReference>
<dbReference type="RefSeq" id="WP_260724492.1">
    <property type="nucleotide sequence ID" value="NZ_BAAABS010000060.1"/>
</dbReference>
<feature type="domain" description="Tyr recombinase" evidence="4">
    <location>
        <begin position="173"/>
        <end position="368"/>
    </location>
</feature>
<evidence type="ECO:0000256" key="2">
    <source>
        <dbReference type="ARBA" id="ARBA00023172"/>
    </source>
</evidence>
<organism evidence="6 7">
    <name type="scientific">Dactylosporangium roseum</name>
    <dbReference type="NCBI Taxonomy" id="47989"/>
    <lineage>
        <taxon>Bacteria</taxon>
        <taxon>Bacillati</taxon>
        <taxon>Actinomycetota</taxon>
        <taxon>Actinomycetes</taxon>
        <taxon>Micromonosporales</taxon>
        <taxon>Micromonosporaceae</taxon>
        <taxon>Dactylosporangium</taxon>
    </lineage>
</organism>
<dbReference type="InterPro" id="IPR010998">
    <property type="entry name" value="Integrase_recombinase_N"/>
</dbReference>
<dbReference type="InterPro" id="IPR011010">
    <property type="entry name" value="DNA_brk_join_enz"/>
</dbReference>
<dbReference type="InterPro" id="IPR050090">
    <property type="entry name" value="Tyrosine_recombinase_XerCD"/>
</dbReference>
<accession>A0ABY5Z0G7</accession>
<keyword evidence="2" id="KW-0233">DNA recombination</keyword>
<dbReference type="Gene3D" id="1.10.150.130">
    <property type="match status" value="1"/>
</dbReference>
<evidence type="ECO:0000256" key="1">
    <source>
        <dbReference type="ARBA" id="ARBA00023125"/>
    </source>
</evidence>
<evidence type="ECO:0000259" key="5">
    <source>
        <dbReference type="PROSITE" id="PS51900"/>
    </source>
</evidence>
<dbReference type="Proteomes" id="UP001058271">
    <property type="component" value="Chromosome"/>
</dbReference>
<evidence type="ECO:0000313" key="7">
    <source>
        <dbReference type="Proteomes" id="UP001058271"/>
    </source>
</evidence>
<evidence type="ECO:0000256" key="3">
    <source>
        <dbReference type="PROSITE-ProRule" id="PRU01248"/>
    </source>
</evidence>
<dbReference type="PANTHER" id="PTHR30349:SF91">
    <property type="entry name" value="INTA PROTEIN"/>
    <property type="match status" value="1"/>
</dbReference>
<gene>
    <name evidence="6" type="ORF">Drose_28905</name>
</gene>
<dbReference type="Gene3D" id="1.10.443.10">
    <property type="entry name" value="Intergrase catalytic core"/>
    <property type="match status" value="1"/>
</dbReference>
<reference evidence="6" key="1">
    <citation type="submission" date="2021-04" db="EMBL/GenBank/DDBJ databases">
        <title>Biosynthetic gene clusters of Dactylosporangioum roseum.</title>
        <authorList>
            <person name="Hartkoorn R.C."/>
            <person name="Beaudoing E."/>
            <person name="Hot D."/>
            <person name="Moureu S."/>
        </authorList>
    </citation>
    <scope>NUCLEOTIDE SEQUENCE</scope>
    <source>
        <strain evidence="6">NRRL B-16295</strain>
    </source>
</reference>
<dbReference type="EMBL" id="CP073721">
    <property type="protein sequence ID" value="UWZ35149.1"/>
    <property type="molecule type" value="Genomic_DNA"/>
</dbReference>
<evidence type="ECO:0000259" key="4">
    <source>
        <dbReference type="PROSITE" id="PS51898"/>
    </source>
</evidence>
<feature type="domain" description="Core-binding (CB)" evidence="5">
    <location>
        <begin position="70"/>
        <end position="151"/>
    </location>
</feature>